<dbReference type="AlphaFoldDB" id="A0A377J610"/>
<dbReference type="RefSeq" id="WP_181814265.1">
    <property type="nucleotide sequence ID" value="NZ_UGHV01000001.1"/>
</dbReference>
<accession>A0A377J610</accession>
<sequence>MHNAQAPRIHFATLYASNKIRATIATLTTNLAIVDSRLTKPTKGI</sequence>
<reference evidence="1 2" key="1">
    <citation type="submission" date="2018-06" db="EMBL/GenBank/DDBJ databases">
        <authorList>
            <consortium name="Pathogen Informatics"/>
            <person name="Doyle S."/>
        </authorList>
    </citation>
    <scope>NUCLEOTIDE SEQUENCE [LARGE SCALE GENOMIC DNA]</scope>
    <source>
        <strain evidence="1 2">NCTC12410</strain>
    </source>
</reference>
<proteinExistence type="predicted"/>
<dbReference type="EMBL" id="UGHV01000001">
    <property type="protein sequence ID" value="STO97932.1"/>
    <property type="molecule type" value="Genomic_DNA"/>
</dbReference>
<name>A0A377J610_9HELI</name>
<gene>
    <name evidence="1" type="ORF">NCTC12410_01773</name>
</gene>
<protein>
    <submittedName>
        <fullName evidence="1">Uncharacterized protein</fullName>
    </submittedName>
</protein>
<dbReference type="Proteomes" id="UP000254841">
    <property type="component" value="Unassembled WGS sequence"/>
</dbReference>
<evidence type="ECO:0000313" key="1">
    <source>
        <dbReference type="EMBL" id="STO97932.1"/>
    </source>
</evidence>
<evidence type="ECO:0000313" key="2">
    <source>
        <dbReference type="Proteomes" id="UP000254841"/>
    </source>
</evidence>
<organism evidence="1 2">
    <name type="scientific">Helicobacter canis</name>
    <dbReference type="NCBI Taxonomy" id="29419"/>
    <lineage>
        <taxon>Bacteria</taxon>
        <taxon>Pseudomonadati</taxon>
        <taxon>Campylobacterota</taxon>
        <taxon>Epsilonproteobacteria</taxon>
        <taxon>Campylobacterales</taxon>
        <taxon>Helicobacteraceae</taxon>
        <taxon>Helicobacter</taxon>
    </lineage>
</organism>